<dbReference type="GO" id="GO:0006629">
    <property type="term" value="P:lipid metabolic process"/>
    <property type="evidence" value="ECO:0007669"/>
    <property type="project" value="UniProtKB-KW"/>
</dbReference>
<feature type="binding site" evidence="11">
    <location>
        <position position="114"/>
    </location>
    <ligand>
        <name>FAD</name>
        <dbReference type="ChEBI" id="CHEBI:57692"/>
    </ligand>
</feature>
<dbReference type="GO" id="GO:0071949">
    <property type="term" value="F:FAD binding"/>
    <property type="evidence" value="ECO:0007669"/>
    <property type="project" value="TreeGrafter"/>
</dbReference>
<reference evidence="15" key="3">
    <citation type="submission" date="2025-09" db="UniProtKB">
        <authorList>
            <consortium name="Ensembl"/>
        </authorList>
    </citation>
    <scope>IDENTIFICATION</scope>
</reference>
<evidence type="ECO:0000256" key="11">
    <source>
        <dbReference type="PIRSR" id="PIRSR601834-1"/>
    </source>
</evidence>
<reference evidence="15" key="2">
    <citation type="submission" date="2025-08" db="UniProtKB">
        <authorList>
            <consortium name="Ensembl"/>
        </authorList>
    </citation>
    <scope>IDENTIFICATION</scope>
</reference>
<protein>
    <recommendedName>
        <fullName evidence="3">cytochrome-b5 reductase</fullName>
        <ecNumber evidence="3">1.6.2.2</ecNumber>
    </recommendedName>
</protein>
<feature type="binding site" evidence="11">
    <location>
        <position position="82"/>
    </location>
    <ligand>
        <name>FAD</name>
        <dbReference type="ChEBI" id="CHEBI:57692"/>
    </ligand>
</feature>
<proteinExistence type="inferred from homology"/>
<keyword evidence="6 11" id="KW-0274">FAD</keyword>
<dbReference type="Ensembl" id="ENSBGRT00000009667.1">
    <property type="protein sequence ID" value="ENSBGRP00000008396.1"/>
    <property type="gene ID" value="ENSBGRG00000005236.1"/>
</dbReference>
<dbReference type="InterPro" id="IPR039261">
    <property type="entry name" value="FNR_nucleotide-bd"/>
</dbReference>
<dbReference type="InterPro" id="IPR017938">
    <property type="entry name" value="Riboflavin_synthase-like_b-brl"/>
</dbReference>
<dbReference type="Proteomes" id="UP000694520">
    <property type="component" value="Chromosome 3"/>
</dbReference>
<feature type="binding site" evidence="11">
    <location>
        <position position="97"/>
    </location>
    <ligand>
        <name>FAD</name>
        <dbReference type="ChEBI" id="CHEBI:57692"/>
    </ligand>
</feature>
<dbReference type="GO" id="GO:0090524">
    <property type="term" value="F:cytochrome-b5 reductase activity, acting on NADH"/>
    <property type="evidence" value="ECO:0007669"/>
    <property type="project" value="UniProtKB-EC"/>
</dbReference>
<dbReference type="Gene3D" id="2.40.30.10">
    <property type="entry name" value="Translation factors"/>
    <property type="match status" value="1"/>
</dbReference>
<evidence type="ECO:0000256" key="9">
    <source>
        <dbReference type="ARBA" id="ARBA00023128"/>
    </source>
</evidence>
<feature type="binding site" evidence="11">
    <location>
        <position position="99"/>
    </location>
    <ligand>
        <name>FAD</name>
        <dbReference type="ChEBI" id="CHEBI:57692"/>
    </ligand>
</feature>
<dbReference type="GO" id="GO:0005739">
    <property type="term" value="C:mitochondrion"/>
    <property type="evidence" value="ECO:0007669"/>
    <property type="project" value="TreeGrafter"/>
</dbReference>
<dbReference type="Pfam" id="PF00970">
    <property type="entry name" value="FAD_binding_6"/>
    <property type="match status" value="1"/>
</dbReference>
<evidence type="ECO:0000256" key="7">
    <source>
        <dbReference type="ARBA" id="ARBA00023002"/>
    </source>
</evidence>
<feature type="binding site" evidence="11">
    <location>
        <position position="115"/>
    </location>
    <ligand>
        <name>FAD</name>
        <dbReference type="ChEBI" id="CHEBI:57692"/>
    </ligand>
</feature>
<dbReference type="InterPro" id="IPR008333">
    <property type="entry name" value="Cbr1-like_FAD-bd_dom"/>
</dbReference>
<dbReference type="PANTHER" id="PTHR19370:SF121">
    <property type="entry name" value="NADH-CYTOCHROME B5 REDUCTASE 3"/>
    <property type="match status" value="1"/>
</dbReference>
<dbReference type="InterPro" id="IPR001834">
    <property type="entry name" value="CBR-like"/>
</dbReference>
<feature type="chain" id="PRO_5034657051" description="cytochrome-b5 reductase" evidence="12">
    <location>
        <begin position="22"/>
        <end position="333"/>
    </location>
</feature>
<evidence type="ECO:0000256" key="3">
    <source>
        <dbReference type="ARBA" id="ARBA00012011"/>
    </source>
</evidence>
<accession>A0A8B9WP65</accession>
<dbReference type="Gene3D" id="3.40.50.80">
    <property type="entry name" value="Nucleotide-binding domain of ferredoxin-NADP reductase (FNR) module"/>
    <property type="match status" value="1"/>
</dbReference>
<sequence>CNSSIWLLCSLLGKLFQRSTPAIMLQSWDIKYPLWLINKKVISQDTWRFCFALPSPQHILGISLCSSGWASPWKWNLVLWPYTRVSSDDDQGFVDLVIKVYFKDTHPTFPSGGKMPQYMEMKFAISLDKKSNPVFKTLKSVGMIAGGTGTTSMLQVIHAIMKDPSDRTVCHLLLANQTEKDIVLQPELEKLRNEHSACFKLWYMVDRAPEEPAGTDVQTPSHEPVYLPGPCGPSQGVLLCLLMDGPWLHPLLLTLFITTTFPCISCCGWVQPGLAMPGRSPCWAGPLPLGAGLCYRWAALATFRADSYLDLATDAWALALPRPTLAPSTHTTG</sequence>
<dbReference type="SUPFAM" id="SSF52343">
    <property type="entry name" value="Ferredoxin reductase-like, C-terminal NADP-linked domain"/>
    <property type="match status" value="1"/>
</dbReference>
<feature type="signal peptide" evidence="12">
    <location>
        <begin position="1"/>
        <end position="21"/>
    </location>
</feature>
<dbReference type="EC" id="1.6.2.2" evidence="3"/>
<reference evidence="15" key="1">
    <citation type="submission" date="2019-05" db="EMBL/GenBank/DDBJ databases">
        <authorList>
            <person name="Zhang S."/>
            <person name="Liu J."/>
        </authorList>
    </citation>
    <scope>NUCLEOTIDE SEQUENCE [LARGE SCALE GENOMIC DNA]</scope>
</reference>
<evidence type="ECO:0000256" key="6">
    <source>
        <dbReference type="ARBA" id="ARBA00022827"/>
    </source>
</evidence>
<dbReference type="Pfam" id="PF00175">
    <property type="entry name" value="NAD_binding_1"/>
    <property type="match status" value="1"/>
</dbReference>
<evidence type="ECO:0000256" key="8">
    <source>
        <dbReference type="ARBA" id="ARBA00023098"/>
    </source>
</evidence>
<evidence type="ECO:0000256" key="5">
    <source>
        <dbReference type="ARBA" id="ARBA00022630"/>
    </source>
</evidence>
<evidence type="ECO:0000259" key="13">
    <source>
        <dbReference type="Pfam" id="PF00175"/>
    </source>
</evidence>
<keyword evidence="10" id="KW-0472">Membrane</keyword>
<evidence type="ECO:0000256" key="4">
    <source>
        <dbReference type="ARBA" id="ARBA00022516"/>
    </source>
</evidence>
<dbReference type="AlphaFoldDB" id="A0A8B9WP65"/>
<dbReference type="PRINTS" id="PR00406">
    <property type="entry name" value="CYTB5RDTASE"/>
</dbReference>
<dbReference type="InterPro" id="IPR001433">
    <property type="entry name" value="OxRdtase_FAD/NAD-bd"/>
</dbReference>
<comment type="cofactor">
    <cofactor evidence="1 11">
        <name>FAD</name>
        <dbReference type="ChEBI" id="CHEBI:57692"/>
    </cofactor>
</comment>
<evidence type="ECO:0000313" key="15">
    <source>
        <dbReference type="Ensembl" id="ENSBGRP00000008396.1"/>
    </source>
</evidence>
<keyword evidence="12" id="KW-0732">Signal</keyword>
<evidence type="ECO:0000256" key="2">
    <source>
        <dbReference type="ARBA" id="ARBA00006105"/>
    </source>
</evidence>
<organism evidence="15 16">
    <name type="scientific">Bos mutus grunniens</name>
    <name type="common">Wild yak</name>
    <name type="synonym">Bos grunniens</name>
    <dbReference type="NCBI Taxonomy" id="30521"/>
    <lineage>
        <taxon>Eukaryota</taxon>
        <taxon>Metazoa</taxon>
        <taxon>Chordata</taxon>
        <taxon>Craniata</taxon>
        <taxon>Vertebrata</taxon>
        <taxon>Euteleostomi</taxon>
        <taxon>Mammalia</taxon>
        <taxon>Eutheria</taxon>
        <taxon>Laurasiatheria</taxon>
        <taxon>Artiodactyla</taxon>
        <taxon>Ruminantia</taxon>
        <taxon>Pecora</taxon>
        <taxon>Bovidae</taxon>
        <taxon>Bovinae</taxon>
        <taxon>Bos</taxon>
    </lineage>
</organism>
<dbReference type="CDD" id="cd06183">
    <property type="entry name" value="cyt_b5_reduct_like"/>
    <property type="match status" value="1"/>
</dbReference>
<feature type="domain" description="Flavoprotein pyridine nucleotide cytochrome reductase-like FAD-binding" evidence="14">
    <location>
        <begin position="35"/>
        <end position="120"/>
    </location>
</feature>
<feature type="binding site" evidence="11">
    <location>
        <position position="151"/>
    </location>
    <ligand>
        <name>FAD</name>
        <dbReference type="ChEBI" id="CHEBI:57692"/>
    </ligand>
</feature>
<keyword evidence="7" id="KW-0560">Oxidoreductase</keyword>
<evidence type="ECO:0000256" key="1">
    <source>
        <dbReference type="ARBA" id="ARBA00001974"/>
    </source>
</evidence>
<keyword evidence="16" id="KW-1185">Reference proteome</keyword>
<evidence type="ECO:0000256" key="12">
    <source>
        <dbReference type="SAM" id="SignalP"/>
    </source>
</evidence>
<keyword evidence="8" id="KW-0443">Lipid metabolism</keyword>
<evidence type="ECO:0000313" key="16">
    <source>
        <dbReference type="Proteomes" id="UP000694520"/>
    </source>
</evidence>
<dbReference type="PANTHER" id="PTHR19370">
    <property type="entry name" value="NADH-CYTOCHROME B5 REDUCTASE"/>
    <property type="match status" value="1"/>
</dbReference>
<keyword evidence="4" id="KW-0444">Lipid biosynthesis</keyword>
<name>A0A8B9WP65_BOSMU</name>
<feature type="domain" description="Oxidoreductase FAD/NAD(P)-binding" evidence="13">
    <location>
        <begin position="143"/>
        <end position="215"/>
    </location>
</feature>
<keyword evidence="9" id="KW-0496">Mitochondrion</keyword>
<feature type="binding site" evidence="11">
    <location>
        <position position="102"/>
    </location>
    <ligand>
        <name>FAD</name>
        <dbReference type="ChEBI" id="CHEBI:57692"/>
    </ligand>
</feature>
<dbReference type="SUPFAM" id="SSF63380">
    <property type="entry name" value="Riboflavin synthase domain-like"/>
    <property type="match status" value="1"/>
</dbReference>
<dbReference type="GeneTree" id="ENSGT00940000153962"/>
<comment type="similarity">
    <text evidence="2">Belongs to the flavoprotein pyridine nucleotide cytochrome reductase family.</text>
</comment>
<feature type="binding site" evidence="11">
    <location>
        <position position="81"/>
    </location>
    <ligand>
        <name>FAD</name>
        <dbReference type="ChEBI" id="CHEBI:57692"/>
    </ligand>
</feature>
<keyword evidence="5 11" id="KW-0285">Flavoprotein</keyword>
<evidence type="ECO:0000256" key="10">
    <source>
        <dbReference type="ARBA" id="ARBA00023136"/>
    </source>
</evidence>
<evidence type="ECO:0000259" key="14">
    <source>
        <dbReference type="Pfam" id="PF00970"/>
    </source>
</evidence>